<organism evidence="9 10">
    <name type="scientific">Anaeromyxobacter dehalogenans (strain ATCC BAA-258 / DSM 21875 / 2CP-1)</name>
    <dbReference type="NCBI Taxonomy" id="455488"/>
    <lineage>
        <taxon>Bacteria</taxon>
        <taxon>Pseudomonadati</taxon>
        <taxon>Myxococcota</taxon>
        <taxon>Myxococcia</taxon>
        <taxon>Myxococcales</taxon>
        <taxon>Cystobacterineae</taxon>
        <taxon>Anaeromyxobacteraceae</taxon>
        <taxon>Anaeromyxobacter</taxon>
    </lineage>
</organism>
<dbReference type="Pfam" id="PF02321">
    <property type="entry name" value="OEP"/>
    <property type="match status" value="2"/>
</dbReference>
<dbReference type="GO" id="GO:0015288">
    <property type="term" value="F:porin activity"/>
    <property type="evidence" value="ECO:0007669"/>
    <property type="project" value="TreeGrafter"/>
</dbReference>
<keyword evidence="3" id="KW-0813">Transport</keyword>
<evidence type="ECO:0000256" key="8">
    <source>
        <dbReference type="SAM" id="SignalP"/>
    </source>
</evidence>
<evidence type="ECO:0000313" key="10">
    <source>
        <dbReference type="Proteomes" id="UP000007089"/>
    </source>
</evidence>
<dbReference type="PANTHER" id="PTHR30026">
    <property type="entry name" value="OUTER MEMBRANE PROTEIN TOLC"/>
    <property type="match status" value="1"/>
</dbReference>
<evidence type="ECO:0000256" key="4">
    <source>
        <dbReference type="ARBA" id="ARBA00022452"/>
    </source>
</evidence>
<evidence type="ECO:0000256" key="3">
    <source>
        <dbReference type="ARBA" id="ARBA00022448"/>
    </source>
</evidence>
<dbReference type="KEGG" id="acp:A2cp1_4084"/>
<dbReference type="AlphaFoldDB" id="B8J9L4"/>
<dbReference type="GO" id="GO:1990281">
    <property type="term" value="C:efflux pump complex"/>
    <property type="evidence" value="ECO:0007669"/>
    <property type="project" value="TreeGrafter"/>
</dbReference>
<keyword evidence="10" id="KW-1185">Reference proteome</keyword>
<name>B8J9L4_ANAD2</name>
<dbReference type="EMBL" id="CP001359">
    <property type="protein sequence ID" value="ACL67402.1"/>
    <property type="molecule type" value="Genomic_DNA"/>
</dbReference>
<keyword evidence="7" id="KW-0998">Cell outer membrane</keyword>
<evidence type="ECO:0000256" key="2">
    <source>
        <dbReference type="ARBA" id="ARBA00007613"/>
    </source>
</evidence>
<dbReference type="GO" id="GO:0015562">
    <property type="term" value="F:efflux transmembrane transporter activity"/>
    <property type="evidence" value="ECO:0007669"/>
    <property type="project" value="InterPro"/>
</dbReference>
<keyword evidence="5" id="KW-0812">Transmembrane</keyword>
<keyword evidence="6" id="KW-0472">Membrane</keyword>
<dbReference type="SUPFAM" id="SSF56954">
    <property type="entry name" value="Outer membrane efflux proteins (OEP)"/>
    <property type="match status" value="1"/>
</dbReference>
<gene>
    <name evidence="9" type="ordered locus">A2cp1_4084</name>
</gene>
<dbReference type="Gene3D" id="1.20.1600.10">
    <property type="entry name" value="Outer membrane efflux proteins (OEP)"/>
    <property type="match status" value="1"/>
</dbReference>
<evidence type="ECO:0000313" key="9">
    <source>
        <dbReference type="EMBL" id="ACL67402.1"/>
    </source>
</evidence>
<evidence type="ECO:0000256" key="1">
    <source>
        <dbReference type="ARBA" id="ARBA00004442"/>
    </source>
</evidence>
<comment type="similarity">
    <text evidence="2">Belongs to the outer membrane factor (OMF) (TC 1.B.17) family.</text>
</comment>
<evidence type="ECO:0000256" key="6">
    <source>
        <dbReference type="ARBA" id="ARBA00023136"/>
    </source>
</evidence>
<keyword evidence="4" id="KW-1134">Transmembrane beta strand</keyword>
<feature type="chain" id="PRO_5002872427" evidence="8">
    <location>
        <begin position="30"/>
        <end position="446"/>
    </location>
</feature>
<dbReference type="RefSeq" id="WP_015935125.1">
    <property type="nucleotide sequence ID" value="NC_011891.1"/>
</dbReference>
<evidence type="ECO:0000256" key="5">
    <source>
        <dbReference type="ARBA" id="ARBA00022692"/>
    </source>
</evidence>
<dbReference type="InterPro" id="IPR051906">
    <property type="entry name" value="TolC-like"/>
</dbReference>
<dbReference type="PANTHER" id="PTHR30026:SF21">
    <property type="entry name" value="SLR1270 PROTEIN"/>
    <property type="match status" value="1"/>
</dbReference>
<comment type="subcellular location">
    <subcellularLocation>
        <location evidence="1">Cell outer membrane</location>
    </subcellularLocation>
</comment>
<keyword evidence="8" id="KW-0732">Signal</keyword>
<dbReference type="InterPro" id="IPR003423">
    <property type="entry name" value="OMP_efflux"/>
</dbReference>
<evidence type="ECO:0000256" key="7">
    <source>
        <dbReference type="ARBA" id="ARBA00023237"/>
    </source>
</evidence>
<reference evidence="9" key="1">
    <citation type="submission" date="2009-01" db="EMBL/GenBank/DDBJ databases">
        <title>Complete sequence of Anaeromyxobacter dehalogenans 2CP-1.</title>
        <authorList>
            <consortium name="US DOE Joint Genome Institute"/>
            <person name="Lucas S."/>
            <person name="Copeland A."/>
            <person name="Lapidus A."/>
            <person name="Glavina del Rio T."/>
            <person name="Dalin E."/>
            <person name="Tice H."/>
            <person name="Bruce D."/>
            <person name="Goodwin L."/>
            <person name="Pitluck S."/>
            <person name="Saunders E."/>
            <person name="Brettin T."/>
            <person name="Detter J.C."/>
            <person name="Han C."/>
            <person name="Larimer F."/>
            <person name="Land M."/>
            <person name="Hauser L."/>
            <person name="Kyrpides N."/>
            <person name="Ovchinnikova G."/>
            <person name="Beliaev A.S."/>
            <person name="Richardson P."/>
        </authorList>
    </citation>
    <scope>NUCLEOTIDE SEQUENCE</scope>
    <source>
        <strain evidence="9">2CP-1</strain>
    </source>
</reference>
<proteinExistence type="inferred from homology"/>
<accession>B8J9L4</accession>
<dbReference type="Proteomes" id="UP000007089">
    <property type="component" value="Chromosome"/>
</dbReference>
<dbReference type="HOGENOM" id="CLU_012817_10_3_7"/>
<protein>
    <submittedName>
        <fullName evidence="9">Outer membrane efflux protein</fullName>
    </submittedName>
</protein>
<feature type="signal peptide" evidence="8">
    <location>
        <begin position="1"/>
        <end position="29"/>
    </location>
</feature>
<sequence length="446" mass="46372">MTTHIPSKASRLATLAAAAALLAPAAALAAPLTIEDAIRAAWARNPGLQASAAQAEAARADADRARDARLPTLSFTARAFRTDEPMMAFGTRLDQGRITMADFEPARLNDPPGIGGVGAGASIQVPLFMGGRLLAGQSAAGAMAGAEGASHAQRQRELAAGVVQAYFGAQAADEGVRYAEDLLAQAQETERFVRQRAAQQLALEADVARAVAFRAQAEAERAAALQRRATARSALVMLAGDEVADAELTTPIDALPALPGGAAPPPERPDLLAARLQRDAAEAGVRAARGSLLPALFAQASAETLRTPSLSDGTAWTMVGVMAKWDLSLGDARALRAAQARATAAGDALVWREREAAREGGEARRAVETADARVRSAQEAVAASEEARRMRAARHRQGMLPLTDLLDAETGLAGARALLVASRLEARLARARLALALNAPIEGLTP</sequence>
<dbReference type="GO" id="GO:0009279">
    <property type="term" value="C:cell outer membrane"/>
    <property type="evidence" value="ECO:0007669"/>
    <property type="project" value="UniProtKB-SubCell"/>
</dbReference>